<reference evidence="2" key="2">
    <citation type="submission" date="2015-01" db="EMBL/GenBank/DDBJ databases">
        <title>Evolutionary Origins and Diversification of the Mycorrhizal Mutualists.</title>
        <authorList>
            <consortium name="DOE Joint Genome Institute"/>
            <consortium name="Mycorrhizal Genomics Consortium"/>
            <person name="Kohler A."/>
            <person name="Kuo A."/>
            <person name="Nagy L.G."/>
            <person name="Floudas D."/>
            <person name="Copeland A."/>
            <person name="Barry K.W."/>
            <person name="Cichocki N."/>
            <person name="Veneault-Fourrey C."/>
            <person name="LaButti K."/>
            <person name="Lindquist E.A."/>
            <person name="Lipzen A."/>
            <person name="Lundell T."/>
            <person name="Morin E."/>
            <person name="Murat C."/>
            <person name="Riley R."/>
            <person name="Ohm R."/>
            <person name="Sun H."/>
            <person name="Tunlid A."/>
            <person name="Henrissat B."/>
            <person name="Grigoriev I.V."/>
            <person name="Hibbett D.S."/>
            <person name="Martin F."/>
        </authorList>
    </citation>
    <scope>NUCLEOTIDE SEQUENCE [LARGE SCALE GENOMIC DNA]</scope>
    <source>
        <strain evidence="2">Foug A</strain>
    </source>
</reference>
<dbReference type="Proteomes" id="UP000053989">
    <property type="component" value="Unassembled WGS sequence"/>
</dbReference>
<evidence type="ECO:0000313" key="2">
    <source>
        <dbReference type="Proteomes" id="UP000053989"/>
    </source>
</evidence>
<evidence type="ECO:0000313" key="1">
    <source>
        <dbReference type="EMBL" id="KIM67340.1"/>
    </source>
</evidence>
<protein>
    <submittedName>
        <fullName evidence="1">Uncharacterized protein</fullName>
    </submittedName>
</protein>
<gene>
    <name evidence="1" type="ORF">SCLCIDRAFT_1210398</name>
</gene>
<dbReference type="EMBL" id="KN822013">
    <property type="protein sequence ID" value="KIM67340.1"/>
    <property type="molecule type" value="Genomic_DNA"/>
</dbReference>
<dbReference type="InParanoid" id="A0A0C3E3E9"/>
<keyword evidence="2" id="KW-1185">Reference proteome</keyword>
<sequence length="106" mass="11213">MSLFAHVSSWAYQISISVPLMICNDCSLLTTPGVKDYIDDMASPLAISWSVDTLIVTNPCLLSSISSASPARNCRLCLRPRLGLAAITNFSSSESAQSCGVERGAG</sequence>
<proteinExistence type="predicted"/>
<accession>A0A0C3E3E9</accession>
<dbReference type="HOGENOM" id="CLU_2224748_0_0_1"/>
<organism evidence="1 2">
    <name type="scientific">Scleroderma citrinum Foug A</name>
    <dbReference type="NCBI Taxonomy" id="1036808"/>
    <lineage>
        <taxon>Eukaryota</taxon>
        <taxon>Fungi</taxon>
        <taxon>Dikarya</taxon>
        <taxon>Basidiomycota</taxon>
        <taxon>Agaricomycotina</taxon>
        <taxon>Agaricomycetes</taxon>
        <taxon>Agaricomycetidae</taxon>
        <taxon>Boletales</taxon>
        <taxon>Sclerodermatineae</taxon>
        <taxon>Sclerodermataceae</taxon>
        <taxon>Scleroderma</taxon>
    </lineage>
</organism>
<reference evidence="1 2" key="1">
    <citation type="submission" date="2014-04" db="EMBL/GenBank/DDBJ databases">
        <authorList>
            <consortium name="DOE Joint Genome Institute"/>
            <person name="Kuo A."/>
            <person name="Kohler A."/>
            <person name="Nagy L.G."/>
            <person name="Floudas D."/>
            <person name="Copeland A."/>
            <person name="Barry K.W."/>
            <person name="Cichocki N."/>
            <person name="Veneault-Fourrey C."/>
            <person name="LaButti K."/>
            <person name="Lindquist E.A."/>
            <person name="Lipzen A."/>
            <person name="Lundell T."/>
            <person name="Morin E."/>
            <person name="Murat C."/>
            <person name="Sun H."/>
            <person name="Tunlid A."/>
            <person name="Henrissat B."/>
            <person name="Grigoriev I.V."/>
            <person name="Hibbett D.S."/>
            <person name="Martin F."/>
            <person name="Nordberg H.P."/>
            <person name="Cantor M.N."/>
            <person name="Hua S.X."/>
        </authorList>
    </citation>
    <scope>NUCLEOTIDE SEQUENCE [LARGE SCALE GENOMIC DNA]</scope>
    <source>
        <strain evidence="1 2">Foug A</strain>
    </source>
</reference>
<name>A0A0C3E3E9_9AGAM</name>
<dbReference type="AlphaFoldDB" id="A0A0C3E3E9"/>